<dbReference type="VEuPathDB" id="FungiDB:I7I51_00962"/>
<dbReference type="EMBL" id="CP069114">
    <property type="protein sequence ID" value="QSS63901.1"/>
    <property type="molecule type" value="Genomic_DNA"/>
</dbReference>
<dbReference type="AlphaFoldDB" id="A0A8A1MD99"/>
<evidence type="ECO:0000256" key="1">
    <source>
        <dbReference type="SAM" id="MobiDB-lite"/>
    </source>
</evidence>
<reference evidence="2" key="1">
    <citation type="submission" date="2021-01" db="EMBL/GenBank/DDBJ databases">
        <title>Chromosome-level genome assembly of a human fungal pathogen reveals clustering of transcriptionally co-regulated genes.</title>
        <authorList>
            <person name="Voorhies M."/>
            <person name="Cohen S."/>
            <person name="Shea T.P."/>
            <person name="Petrus S."/>
            <person name="Munoz J.F."/>
            <person name="Poplawski S."/>
            <person name="Goldman W.E."/>
            <person name="Michael T."/>
            <person name="Cuomo C.A."/>
            <person name="Sil A."/>
            <person name="Beyhan S."/>
        </authorList>
    </citation>
    <scope>NUCLEOTIDE SEQUENCE</scope>
    <source>
        <strain evidence="2">WU24</strain>
    </source>
</reference>
<gene>
    <name evidence="2" type="ORF">I7I51_00962</name>
</gene>
<feature type="region of interest" description="Disordered" evidence="1">
    <location>
        <begin position="119"/>
        <end position="146"/>
    </location>
</feature>
<protein>
    <submittedName>
        <fullName evidence="2">Uncharacterized protein</fullName>
    </submittedName>
</protein>
<evidence type="ECO:0000313" key="3">
    <source>
        <dbReference type="Proteomes" id="UP000663671"/>
    </source>
</evidence>
<name>A0A8A1MD99_AJECA</name>
<sequence>MVPEYSPWWGERFILCSRQRWKARLEMVWRSSWLQDRIRGVDPSCRCLAYSHMHERVDAAETGQAIHNLGPVEKRLKSVPHREARAVVGCTGGGVTRKHLSKISNVVDLFRWLMGGSALSDDRAPSRKLPLQVARQNSAKFQEDKR</sequence>
<accession>A0A8A1MD99</accession>
<dbReference type="Proteomes" id="UP000663671">
    <property type="component" value="Chromosome 1"/>
</dbReference>
<organism evidence="2 3">
    <name type="scientific">Ajellomyces capsulatus</name>
    <name type="common">Darling's disease fungus</name>
    <name type="synonym">Histoplasma capsulatum</name>
    <dbReference type="NCBI Taxonomy" id="5037"/>
    <lineage>
        <taxon>Eukaryota</taxon>
        <taxon>Fungi</taxon>
        <taxon>Dikarya</taxon>
        <taxon>Ascomycota</taxon>
        <taxon>Pezizomycotina</taxon>
        <taxon>Eurotiomycetes</taxon>
        <taxon>Eurotiomycetidae</taxon>
        <taxon>Onygenales</taxon>
        <taxon>Ajellomycetaceae</taxon>
        <taxon>Histoplasma</taxon>
    </lineage>
</organism>
<evidence type="ECO:0000313" key="2">
    <source>
        <dbReference type="EMBL" id="QSS63901.1"/>
    </source>
</evidence>
<proteinExistence type="predicted"/>